<feature type="compositionally biased region" description="Low complexity" evidence="1">
    <location>
        <begin position="1"/>
        <end position="11"/>
    </location>
</feature>
<organism evidence="2 3">
    <name type="scientific">Reticulomyxa filosa</name>
    <dbReference type="NCBI Taxonomy" id="46433"/>
    <lineage>
        <taxon>Eukaryota</taxon>
        <taxon>Sar</taxon>
        <taxon>Rhizaria</taxon>
        <taxon>Retaria</taxon>
        <taxon>Foraminifera</taxon>
        <taxon>Monothalamids</taxon>
        <taxon>Reticulomyxidae</taxon>
        <taxon>Reticulomyxa</taxon>
    </lineage>
</organism>
<evidence type="ECO:0000313" key="2">
    <source>
        <dbReference type="EMBL" id="ETO20976.1"/>
    </source>
</evidence>
<proteinExistence type="predicted"/>
<comment type="caution">
    <text evidence="2">The sequence shown here is derived from an EMBL/GenBank/DDBJ whole genome shotgun (WGS) entry which is preliminary data.</text>
</comment>
<evidence type="ECO:0000256" key="1">
    <source>
        <dbReference type="SAM" id="MobiDB-lite"/>
    </source>
</evidence>
<name>X6N4P1_RETFI</name>
<feature type="region of interest" description="Disordered" evidence="1">
    <location>
        <begin position="1"/>
        <end position="27"/>
    </location>
</feature>
<accession>X6N4P1</accession>
<sequence>MPEENSVSNRSRGSRSRSRSASSSDGSEKNLKKIFSYIKWVYKVNQCKNGDNCLMKENCFNCHPNEKEGRRRQPLFKKEWNYDVKKSCDCTNKECKKWHNEIEKNYHPLRYKTKQCDHKNMKECEKGIYCWMYHHRWEERNPKKEIEEHKWISLDKEIGKELKPGDCPNEVKEWFQKMKGHDHSNKSLEFDSLVHF</sequence>
<dbReference type="AlphaFoldDB" id="X6N4P1"/>
<keyword evidence="3" id="KW-1185">Reference proteome</keyword>
<dbReference type="Proteomes" id="UP000023152">
    <property type="component" value="Unassembled WGS sequence"/>
</dbReference>
<protein>
    <recommendedName>
        <fullName evidence="4">C3H1-type domain-containing protein</fullName>
    </recommendedName>
</protein>
<reference evidence="2 3" key="1">
    <citation type="journal article" date="2013" name="Curr. Biol.">
        <title>The Genome of the Foraminiferan Reticulomyxa filosa.</title>
        <authorList>
            <person name="Glockner G."/>
            <person name="Hulsmann N."/>
            <person name="Schleicher M."/>
            <person name="Noegel A.A."/>
            <person name="Eichinger L."/>
            <person name="Gallinger C."/>
            <person name="Pawlowski J."/>
            <person name="Sierra R."/>
            <person name="Euteneuer U."/>
            <person name="Pillet L."/>
            <person name="Moustafa A."/>
            <person name="Platzer M."/>
            <person name="Groth M."/>
            <person name="Szafranski K."/>
            <person name="Schliwa M."/>
        </authorList>
    </citation>
    <scope>NUCLEOTIDE SEQUENCE [LARGE SCALE GENOMIC DNA]</scope>
</reference>
<dbReference type="OrthoDB" id="20534at2759"/>
<evidence type="ECO:0008006" key="4">
    <source>
        <dbReference type="Google" id="ProtNLM"/>
    </source>
</evidence>
<evidence type="ECO:0000313" key="3">
    <source>
        <dbReference type="Proteomes" id="UP000023152"/>
    </source>
</evidence>
<gene>
    <name evidence="2" type="ORF">RFI_16227</name>
</gene>
<dbReference type="EMBL" id="ASPP01012046">
    <property type="protein sequence ID" value="ETO20976.1"/>
    <property type="molecule type" value="Genomic_DNA"/>
</dbReference>